<proteinExistence type="predicted"/>
<dbReference type="STRING" id="449.LHA_2752"/>
<organism evidence="2 3">
    <name type="scientific">Legionella hackeliae</name>
    <dbReference type="NCBI Taxonomy" id="449"/>
    <lineage>
        <taxon>Bacteria</taxon>
        <taxon>Pseudomonadati</taxon>
        <taxon>Pseudomonadota</taxon>
        <taxon>Gammaproteobacteria</taxon>
        <taxon>Legionellales</taxon>
        <taxon>Legionellaceae</taxon>
        <taxon>Legionella</taxon>
    </lineage>
</organism>
<sequence>MSKVTMKVSNGTIYLSGEVDSDKDFENIVTLAESTAGVTAVNVDNLFVKDNHQSLADLYLTAKIKGTLIRKNILDKNFSAWTIDIKTQNGHVYLTGQADSVINKQAILDTVKSITEVKTIDDNL</sequence>
<evidence type="ECO:0000259" key="1">
    <source>
        <dbReference type="PROSITE" id="PS50914"/>
    </source>
</evidence>
<dbReference type="PATRIC" id="fig|449.7.peg.2442"/>
<feature type="domain" description="BON" evidence="1">
    <location>
        <begin position="56"/>
        <end position="124"/>
    </location>
</feature>
<dbReference type="HOGENOM" id="CLU_2001021_0_0_6"/>
<dbReference type="AlphaFoldDB" id="A0A0A8UXA9"/>
<protein>
    <recommendedName>
        <fullName evidence="1">BON domain-containing protein</fullName>
    </recommendedName>
</protein>
<dbReference type="InterPro" id="IPR051686">
    <property type="entry name" value="Lipoprotein_DolP"/>
</dbReference>
<dbReference type="InterPro" id="IPR007055">
    <property type="entry name" value="BON_dom"/>
</dbReference>
<dbReference type="KEGG" id="lha:LHA_2752"/>
<dbReference type="PANTHER" id="PTHR34606">
    <property type="entry name" value="BON DOMAIN-CONTAINING PROTEIN"/>
    <property type="match status" value="1"/>
</dbReference>
<name>A0A0A8UXA9_LEGHA</name>
<dbReference type="PANTHER" id="PTHR34606:SF15">
    <property type="entry name" value="BON DOMAIN-CONTAINING PROTEIN"/>
    <property type="match status" value="1"/>
</dbReference>
<dbReference type="OrthoDB" id="5638756at2"/>
<gene>
    <name evidence="2" type="ORF">LHA_2752</name>
</gene>
<feature type="domain" description="BON" evidence="1">
    <location>
        <begin position="1"/>
        <end position="50"/>
    </location>
</feature>
<evidence type="ECO:0000313" key="3">
    <source>
        <dbReference type="Proteomes" id="UP000032803"/>
    </source>
</evidence>
<dbReference type="Pfam" id="PF04972">
    <property type="entry name" value="BON"/>
    <property type="match status" value="2"/>
</dbReference>
<reference evidence="3" key="1">
    <citation type="submission" date="2014-09" db="EMBL/GenBank/DDBJ databases">
        <authorList>
            <person name="Gomez-Valero L."/>
        </authorList>
    </citation>
    <scope>NUCLEOTIDE SEQUENCE [LARGE SCALE GENOMIC DNA]</scope>
    <source>
        <strain evidence="3">ATCC35250</strain>
    </source>
</reference>
<dbReference type="PROSITE" id="PS50914">
    <property type="entry name" value="BON"/>
    <property type="match status" value="2"/>
</dbReference>
<dbReference type="Gene3D" id="3.30.1340.30">
    <property type="match status" value="2"/>
</dbReference>
<dbReference type="Proteomes" id="UP000032803">
    <property type="component" value="Chromosome I"/>
</dbReference>
<evidence type="ECO:0000313" key="2">
    <source>
        <dbReference type="EMBL" id="CEK11752.1"/>
    </source>
</evidence>
<keyword evidence="3" id="KW-1185">Reference proteome</keyword>
<dbReference type="EMBL" id="LN681225">
    <property type="protein sequence ID" value="CEK11752.1"/>
    <property type="molecule type" value="Genomic_DNA"/>
</dbReference>
<dbReference type="RefSeq" id="WP_082060351.1">
    <property type="nucleotide sequence ID" value="NZ_LN681225.1"/>
</dbReference>
<accession>A0A0A8UXA9</accession>